<dbReference type="PROSITE" id="PS50113">
    <property type="entry name" value="PAC"/>
    <property type="match status" value="2"/>
</dbReference>
<dbReference type="PROSITE" id="PS50885">
    <property type="entry name" value="HAMP"/>
    <property type="match status" value="1"/>
</dbReference>
<dbReference type="OrthoDB" id="1931120at2"/>
<dbReference type="GO" id="GO:0006355">
    <property type="term" value="P:regulation of DNA-templated transcription"/>
    <property type="evidence" value="ECO:0007669"/>
    <property type="project" value="InterPro"/>
</dbReference>
<keyword evidence="18" id="KW-1185">Reference proteome</keyword>
<dbReference type="GO" id="GO:0000155">
    <property type="term" value="F:phosphorelay sensor kinase activity"/>
    <property type="evidence" value="ECO:0007669"/>
    <property type="project" value="InterPro"/>
</dbReference>
<dbReference type="SMART" id="SM00086">
    <property type="entry name" value="PAC"/>
    <property type="match status" value="2"/>
</dbReference>
<dbReference type="PANTHER" id="PTHR43047">
    <property type="entry name" value="TWO-COMPONENT HISTIDINE PROTEIN KINASE"/>
    <property type="match status" value="1"/>
</dbReference>
<dbReference type="GO" id="GO:0005524">
    <property type="term" value="F:ATP binding"/>
    <property type="evidence" value="ECO:0007669"/>
    <property type="project" value="UniProtKB-KW"/>
</dbReference>
<dbReference type="SUPFAM" id="SSF55874">
    <property type="entry name" value="ATPase domain of HSP90 chaperone/DNA topoisomerase II/histidine kinase"/>
    <property type="match status" value="1"/>
</dbReference>
<evidence type="ECO:0000256" key="10">
    <source>
        <dbReference type="ARBA" id="ARBA00023012"/>
    </source>
</evidence>
<dbReference type="STRING" id="28181.BEN30_01020"/>
<dbReference type="InterPro" id="IPR003661">
    <property type="entry name" value="HisK_dim/P_dom"/>
</dbReference>
<dbReference type="CDD" id="cd16922">
    <property type="entry name" value="HATPase_EvgS-ArcB-TorS-like"/>
    <property type="match status" value="1"/>
</dbReference>
<dbReference type="AlphaFoldDB" id="A0A1E5Q3Z0"/>
<dbReference type="CDD" id="cd00130">
    <property type="entry name" value="PAS"/>
    <property type="match status" value="2"/>
</dbReference>
<feature type="domain" description="PAS" evidence="14">
    <location>
        <begin position="396"/>
        <end position="466"/>
    </location>
</feature>
<evidence type="ECO:0000256" key="3">
    <source>
        <dbReference type="ARBA" id="ARBA00012438"/>
    </source>
</evidence>
<keyword evidence="10" id="KW-0902">Two-component regulatory system</keyword>
<evidence type="ECO:0000256" key="9">
    <source>
        <dbReference type="ARBA" id="ARBA00022840"/>
    </source>
</evidence>
<evidence type="ECO:0000256" key="8">
    <source>
        <dbReference type="ARBA" id="ARBA00022777"/>
    </source>
</evidence>
<evidence type="ECO:0000256" key="1">
    <source>
        <dbReference type="ARBA" id="ARBA00000085"/>
    </source>
</evidence>
<keyword evidence="12" id="KW-0812">Transmembrane</keyword>
<dbReference type="GO" id="GO:0005886">
    <property type="term" value="C:plasma membrane"/>
    <property type="evidence" value="ECO:0007669"/>
    <property type="project" value="UniProtKB-SubCell"/>
</dbReference>
<dbReference type="CDD" id="cd00082">
    <property type="entry name" value="HisKA"/>
    <property type="match status" value="1"/>
</dbReference>
<dbReference type="PROSITE" id="PS50109">
    <property type="entry name" value="HIS_KIN"/>
    <property type="match status" value="1"/>
</dbReference>
<dbReference type="InterPro" id="IPR013767">
    <property type="entry name" value="PAS_fold"/>
</dbReference>
<feature type="transmembrane region" description="Helical" evidence="12">
    <location>
        <begin position="149"/>
        <end position="173"/>
    </location>
</feature>
<feature type="domain" description="PAC" evidence="15">
    <location>
        <begin position="469"/>
        <end position="521"/>
    </location>
</feature>
<keyword evidence="11 12" id="KW-0472">Membrane</keyword>
<gene>
    <name evidence="17" type="ORF">BEN30_01020</name>
</gene>
<reference evidence="18" key="1">
    <citation type="submission" date="2016-07" db="EMBL/GenBank/DDBJ databases">
        <authorList>
            <person name="Florea S."/>
            <person name="Webb J.S."/>
            <person name="Jaromczyk J."/>
            <person name="Schardl C.L."/>
        </authorList>
    </citation>
    <scope>NUCLEOTIDE SEQUENCE [LARGE SCALE GENOMIC DNA]</scope>
    <source>
        <strain evidence="18">MV-1</strain>
    </source>
</reference>
<dbReference type="FunFam" id="3.30.565.10:FF:000023">
    <property type="entry name" value="PAS domain-containing sensor histidine kinase"/>
    <property type="match status" value="1"/>
</dbReference>
<dbReference type="InterPro" id="IPR004358">
    <property type="entry name" value="Sig_transdc_His_kin-like_C"/>
</dbReference>
<keyword evidence="5" id="KW-0597">Phosphoprotein</keyword>
<feature type="domain" description="HAMP" evidence="16">
    <location>
        <begin position="202"/>
        <end position="229"/>
    </location>
</feature>
<dbReference type="SMART" id="SM00388">
    <property type="entry name" value="HisKA"/>
    <property type="match status" value="1"/>
</dbReference>
<dbReference type="SUPFAM" id="SSF55785">
    <property type="entry name" value="PYP-like sensor domain (PAS domain)"/>
    <property type="match status" value="2"/>
</dbReference>
<comment type="catalytic activity">
    <reaction evidence="1">
        <text>ATP + protein L-histidine = ADP + protein N-phospho-L-histidine.</text>
        <dbReference type="EC" id="2.7.13.3"/>
    </reaction>
</comment>
<dbReference type="Pfam" id="PF00989">
    <property type="entry name" value="PAS"/>
    <property type="match status" value="1"/>
</dbReference>
<dbReference type="InterPro" id="IPR036890">
    <property type="entry name" value="HATPase_C_sf"/>
</dbReference>
<evidence type="ECO:0000313" key="18">
    <source>
        <dbReference type="Proteomes" id="UP000095347"/>
    </source>
</evidence>
<evidence type="ECO:0000256" key="6">
    <source>
        <dbReference type="ARBA" id="ARBA00022679"/>
    </source>
</evidence>
<evidence type="ECO:0000256" key="11">
    <source>
        <dbReference type="ARBA" id="ARBA00023136"/>
    </source>
</evidence>
<dbReference type="PROSITE" id="PS50112">
    <property type="entry name" value="PAS"/>
    <property type="match status" value="1"/>
</dbReference>
<organism evidence="17 18">
    <name type="scientific">Magnetovibrio blakemorei</name>
    <dbReference type="NCBI Taxonomy" id="28181"/>
    <lineage>
        <taxon>Bacteria</taxon>
        <taxon>Pseudomonadati</taxon>
        <taxon>Pseudomonadota</taxon>
        <taxon>Alphaproteobacteria</taxon>
        <taxon>Rhodospirillales</taxon>
        <taxon>Magnetovibrionaceae</taxon>
        <taxon>Magnetovibrio</taxon>
    </lineage>
</organism>
<dbReference type="PRINTS" id="PR00344">
    <property type="entry name" value="BCTRLSENSOR"/>
</dbReference>
<dbReference type="RefSeq" id="WP_069959368.1">
    <property type="nucleotide sequence ID" value="NZ_MCGG01000078.1"/>
</dbReference>
<keyword evidence="4" id="KW-1003">Cell membrane</keyword>
<name>A0A1E5Q3Z0_9PROT</name>
<dbReference type="NCBIfam" id="TIGR00229">
    <property type="entry name" value="sensory_box"/>
    <property type="match status" value="2"/>
</dbReference>
<dbReference type="SUPFAM" id="SSF47384">
    <property type="entry name" value="Homodimeric domain of signal transducing histidine kinase"/>
    <property type="match status" value="1"/>
</dbReference>
<dbReference type="GO" id="GO:0009927">
    <property type="term" value="F:histidine phosphotransfer kinase activity"/>
    <property type="evidence" value="ECO:0007669"/>
    <property type="project" value="TreeGrafter"/>
</dbReference>
<dbReference type="Gene3D" id="1.10.287.130">
    <property type="match status" value="1"/>
</dbReference>
<keyword evidence="12" id="KW-1133">Transmembrane helix</keyword>
<feature type="domain" description="PAC" evidence="15">
    <location>
        <begin position="340"/>
        <end position="392"/>
    </location>
</feature>
<dbReference type="InterPro" id="IPR003594">
    <property type="entry name" value="HATPase_dom"/>
</dbReference>
<dbReference type="Pfam" id="PF02518">
    <property type="entry name" value="HATPase_c"/>
    <property type="match status" value="1"/>
</dbReference>
<evidence type="ECO:0000259" key="14">
    <source>
        <dbReference type="PROSITE" id="PS50112"/>
    </source>
</evidence>
<dbReference type="EMBL" id="MCGG01000078">
    <property type="protein sequence ID" value="OEJ64020.1"/>
    <property type="molecule type" value="Genomic_DNA"/>
</dbReference>
<keyword evidence="6" id="KW-0808">Transferase</keyword>
<dbReference type="Gene3D" id="3.30.450.20">
    <property type="entry name" value="PAS domain"/>
    <property type="match status" value="2"/>
</dbReference>
<accession>A0A1E5Q3Z0</accession>
<protein>
    <recommendedName>
        <fullName evidence="3">histidine kinase</fullName>
        <ecNumber evidence="3">2.7.13.3</ecNumber>
    </recommendedName>
</protein>
<evidence type="ECO:0000259" key="16">
    <source>
        <dbReference type="PROSITE" id="PS50885"/>
    </source>
</evidence>
<dbReference type="Pfam" id="PF08448">
    <property type="entry name" value="PAS_4"/>
    <property type="match status" value="1"/>
</dbReference>
<dbReference type="InterPro" id="IPR005467">
    <property type="entry name" value="His_kinase_dom"/>
</dbReference>
<evidence type="ECO:0000256" key="7">
    <source>
        <dbReference type="ARBA" id="ARBA00022741"/>
    </source>
</evidence>
<evidence type="ECO:0000259" key="13">
    <source>
        <dbReference type="PROSITE" id="PS50109"/>
    </source>
</evidence>
<dbReference type="Pfam" id="PF00512">
    <property type="entry name" value="HisKA"/>
    <property type="match status" value="1"/>
</dbReference>
<dbReference type="PANTHER" id="PTHR43047:SF72">
    <property type="entry name" value="OSMOSENSING HISTIDINE PROTEIN KINASE SLN1"/>
    <property type="match status" value="1"/>
</dbReference>
<comment type="caution">
    <text evidence="17">The sequence shown here is derived from an EMBL/GenBank/DDBJ whole genome shotgun (WGS) entry which is preliminary data.</text>
</comment>
<dbReference type="InterPro" id="IPR000700">
    <property type="entry name" value="PAS-assoc_C"/>
</dbReference>
<evidence type="ECO:0000259" key="15">
    <source>
        <dbReference type="PROSITE" id="PS50113"/>
    </source>
</evidence>
<keyword evidence="9" id="KW-0067">ATP-binding</keyword>
<dbReference type="InterPro" id="IPR033414">
    <property type="entry name" value="Sensor_dom"/>
</dbReference>
<keyword evidence="7" id="KW-0547">Nucleotide-binding</keyword>
<dbReference type="InterPro" id="IPR035965">
    <property type="entry name" value="PAS-like_dom_sf"/>
</dbReference>
<dbReference type="InterPro" id="IPR003660">
    <property type="entry name" value="HAMP_dom"/>
</dbReference>
<evidence type="ECO:0000256" key="5">
    <source>
        <dbReference type="ARBA" id="ARBA00022553"/>
    </source>
</evidence>
<comment type="subcellular location">
    <subcellularLocation>
        <location evidence="2">Cell membrane</location>
    </subcellularLocation>
</comment>
<dbReference type="InterPro" id="IPR013656">
    <property type="entry name" value="PAS_4"/>
</dbReference>
<keyword evidence="8" id="KW-0418">Kinase</keyword>
<sequence>MKRPWHQNKIAWKLIKVLVLFSSLITLITTGVQLLSEYDRDLSTIEKNFQLVERSYLDSISENVWQADVGRLNLQVTGIAELPDFRYVVVRDQNDVVLASAGLQAHQQFIHKVYPLSYTFRDQHLAIGKLEVVASLAAVYERIWDRVGLILVANAIKTFLVGSFMFGVVYWLLTRHLGDMAAFARRLDFTATPEPLTLVRKPFSGQPDELDQLAEALNEMQVKLYKSYDQLNRFNRELENRVLQRTQELTIEAEERRWTAERLGQSEARLRDIVDAGSDWVWEMDSDLRFTYLNGKGLPLGEDSRQNIIGQRRQDITSDDCTSEAWRAHLDTLENHRAFRDFEYKILSEEGNERDFRISGKPIFDKTGDFIGYRGVGTDITQEHEVERTIAKVQQDLAVMSSAIQQNPSMIFITDRNGDITYVNEKFTDVTGYTLNDVLGRNPRLLKSPDTIAQVHNEMWKRLNSGKAWRGELKDVRKDGTTFWAYATIAPVKNECGEITHFVATHEDITARKAGEIRLREATKQAKLGSRAKSELMANMSHELRTPLNAIIGFSDSILSSVFGPLGHDRYESYVRDIYNSGHHLLDLINDILDVSAIEAGKMELRPEPLDIIDLVKESMKLIQHRADAAGVTVDLHIDNDIPGFLGDERRIKQILLNLLSNAVKFTPERGQVTLRVQHGSDGGLCFEVEDTGIGMDKKGIETALSQFGQVDSTLARKYEGTGLGLPLTKSLVEAHGGFLEIHSRLGHGTTVMVQFPSQRSIDLVPQAHEAQVKSPDQNAGGELAVVSGDHVDKKIPIVH</sequence>
<dbReference type="Pfam" id="PF17149">
    <property type="entry name" value="CHASE5"/>
    <property type="match status" value="1"/>
</dbReference>
<proteinExistence type="predicted"/>
<evidence type="ECO:0000256" key="4">
    <source>
        <dbReference type="ARBA" id="ARBA00022475"/>
    </source>
</evidence>
<feature type="domain" description="Histidine kinase" evidence="13">
    <location>
        <begin position="539"/>
        <end position="760"/>
    </location>
</feature>
<evidence type="ECO:0000256" key="2">
    <source>
        <dbReference type="ARBA" id="ARBA00004236"/>
    </source>
</evidence>
<dbReference type="InterPro" id="IPR001610">
    <property type="entry name" value="PAC"/>
</dbReference>
<dbReference type="EC" id="2.7.13.3" evidence="3"/>
<dbReference type="InterPro" id="IPR036097">
    <property type="entry name" value="HisK_dim/P_sf"/>
</dbReference>
<feature type="transmembrane region" description="Helical" evidence="12">
    <location>
        <begin position="12"/>
        <end position="35"/>
    </location>
</feature>
<dbReference type="Proteomes" id="UP000095347">
    <property type="component" value="Unassembled WGS sequence"/>
</dbReference>
<evidence type="ECO:0000256" key="12">
    <source>
        <dbReference type="SAM" id="Phobius"/>
    </source>
</evidence>
<dbReference type="SMART" id="SM00387">
    <property type="entry name" value="HATPase_c"/>
    <property type="match status" value="1"/>
</dbReference>
<dbReference type="InterPro" id="IPR000014">
    <property type="entry name" value="PAS"/>
</dbReference>
<dbReference type="SMART" id="SM00091">
    <property type="entry name" value="PAS"/>
    <property type="match status" value="2"/>
</dbReference>
<evidence type="ECO:0000313" key="17">
    <source>
        <dbReference type="EMBL" id="OEJ64020.1"/>
    </source>
</evidence>
<dbReference type="Gene3D" id="3.30.565.10">
    <property type="entry name" value="Histidine kinase-like ATPase, C-terminal domain"/>
    <property type="match status" value="1"/>
</dbReference>